<evidence type="ECO:0000256" key="1">
    <source>
        <dbReference type="ARBA" id="ARBA00004752"/>
    </source>
</evidence>
<dbReference type="GO" id="GO:0071555">
    <property type="term" value="P:cell wall organization"/>
    <property type="evidence" value="ECO:0007669"/>
    <property type="project" value="UniProtKB-UniRule"/>
</dbReference>
<dbReference type="GO" id="GO:0005576">
    <property type="term" value="C:extracellular region"/>
    <property type="evidence" value="ECO:0007669"/>
    <property type="project" value="TreeGrafter"/>
</dbReference>
<feature type="compositionally biased region" description="Polar residues" evidence="8">
    <location>
        <begin position="44"/>
        <end position="58"/>
    </location>
</feature>
<gene>
    <name evidence="11" type="ORF">GCM10011594_39130</name>
</gene>
<protein>
    <submittedName>
        <fullName evidence="11">L,D-transpeptidase</fullName>
    </submittedName>
</protein>
<keyword evidence="5" id="KW-0012">Acyltransferase</keyword>
<name>A0A917T9E9_9ACTN</name>
<evidence type="ECO:0000256" key="2">
    <source>
        <dbReference type="ARBA" id="ARBA00022679"/>
    </source>
</evidence>
<dbReference type="SUPFAM" id="SSF141523">
    <property type="entry name" value="L,D-transpeptidase catalytic domain-like"/>
    <property type="match status" value="1"/>
</dbReference>
<dbReference type="AlphaFoldDB" id="A0A917T9E9"/>
<evidence type="ECO:0000313" key="11">
    <source>
        <dbReference type="EMBL" id="GGM15307.1"/>
    </source>
</evidence>
<feature type="domain" description="L,D-TPase catalytic" evidence="10">
    <location>
        <begin position="303"/>
        <end position="424"/>
    </location>
</feature>
<dbReference type="EMBL" id="BMNA01000014">
    <property type="protein sequence ID" value="GGM15307.1"/>
    <property type="molecule type" value="Genomic_DNA"/>
</dbReference>
<evidence type="ECO:0000256" key="6">
    <source>
        <dbReference type="ARBA" id="ARBA00023316"/>
    </source>
</evidence>
<dbReference type="Proteomes" id="UP000655208">
    <property type="component" value="Unassembled WGS sequence"/>
</dbReference>
<keyword evidence="4 7" id="KW-0573">Peptidoglycan synthesis</keyword>
<comment type="pathway">
    <text evidence="1 7">Cell wall biogenesis; peptidoglycan biosynthesis.</text>
</comment>
<dbReference type="PROSITE" id="PS52029">
    <property type="entry name" value="LD_TPASE"/>
    <property type="match status" value="1"/>
</dbReference>
<dbReference type="GO" id="GO:0008360">
    <property type="term" value="P:regulation of cell shape"/>
    <property type="evidence" value="ECO:0007669"/>
    <property type="project" value="UniProtKB-UniRule"/>
</dbReference>
<dbReference type="Gene3D" id="2.40.440.10">
    <property type="entry name" value="L,D-transpeptidase catalytic domain-like"/>
    <property type="match status" value="1"/>
</dbReference>
<dbReference type="Pfam" id="PF17964">
    <property type="entry name" value="Big_10"/>
    <property type="match status" value="1"/>
</dbReference>
<keyword evidence="12" id="KW-1185">Reference proteome</keyword>
<reference evidence="11" key="2">
    <citation type="submission" date="2020-09" db="EMBL/GenBank/DDBJ databases">
        <authorList>
            <person name="Sun Q."/>
            <person name="Zhou Y."/>
        </authorList>
    </citation>
    <scope>NUCLEOTIDE SEQUENCE</scope>
    <source>
        <strain evidence="11">CGMCC 4.7308</strain>
    </source>
</reference>
<dbReference type="InterPro" id="IPR005490">
    <property type="entry name" value="LD_TPept_cat_dom"/>
</dbReference>
<dbReference type="CDD" id="cd16913">
    <property type="entry name" value="YkuD_like"/>
    <property type="match status" value="1"/>
</dbReference>
<proteinExistence type="predicted"/>
<feature type="compositionally biased region" description="Low complexity" evidence="8">
    <location>
        <begin position="71"/>
        <end position="84"/>
    </location>
</feature>
<dbReference type="InterPro" id="IPR041280">
    <property type="entry name" value="Big_10"/>
</dbReference>
<evidence type="ECO:0000256" key="8">
    <source>
        <dbReference type="SAM" id="MobiDB-lite"/>
    </source>
</evidence>
<accession>A0A917T9E9</accession>
<feature type="region of interest" description="Disordered" evidence="8">
    <location>
        <begin position="44"/>
        <end position="99"/>
    </location>
</feature>
<keyword evidence="3 7" id="KW-0133">Cell shape</keyword>
<dbReference type="GO" id="GO:0018104">
    <property type="term" value="P:peptidoglycan-protein cross-linking"/>
    <property type="evidence" value="ECO:0007669"/>
    <property type="project" value="TreeGrafter"/>
</dbReference>
<evidence type="ECO:0000256" key="7">
    <source>
        <dbReference type="PROSITE-ProRule" id="PRU01373"/>
    </source>
</evidence>
<dbReference type="Gene3D" id="2.60.40.3780">
    <property type="match status" value="1"/>
</dbReference>
<evidence type="ECO:0000256" key="4">
    <source>
        <dbReference type="ARBA" id="ARBA00022984"/>
    </source>
</evidence>
<evidence type="ECO:0000256" key="3">
    <source>
        <dbReference type="ARBA" id="ARBA00022960"/>
    </source>
</evidence>
<dbReference type="PANTHER" id="PTHR30582">
    <property type="entry name" value="L,D-TRANSPEPTIDASE"/>
    <property type="match status" value="1"/>
</dbReference>
<dbReference type="GO" id="GO:0016746">
    <property type="term" value="F:acyltransferase activity"/>
    <property type="evidence" value="ECO:0007669"/>
    <property type="project" value="UniProtKB-KW"/>
</dbReference>
<feature type="chain" id="PRO_5037872243" evidence="9">
    <location>
        <begin position="30"/>
        <end position="454"/>
    </location>
</feature>
<feature type="active site" description="Proton donor/acceptor" evidence="7">
    <location>
        <position position="382"/>
    </location>
</feature>
<evidence type="ECO:0000313" key="12">
    <source>
        <dbReference type="Proteomes" id="UP000655208"/>
    </source>
</evidence>
<dbReference type="GO" id="GO:0071972">
    <property type="term" value="F:peptidoglycan L,D-transpeptidase activity"/>
    <property type="evidence" value="ECO:0007669"/>
    <property type="project" value="TreeGrafter"/>
</dbReference>
<sequence>MVRGRAIGGSRRRGGLLVGVLVTVLAAGACTSANEDRVVTVTVNPGQQTSSQVTVPPQTGTAGTGDGGGAAATTGSSDPSTGSTNNGVRVTSKPRFGTKNIAPNEPVVITVFSGQIQKLQLIGDDGSRVDGKISADKATWTSTDRMDYGITYTADGVAKAVLNGAAVPISGTISTVTPKKTMGIQINIPDGGTVGIAAPIIVTFLGQVADKAAAEAALKVTTSAGDAVQGNWAWVQDEDFQRLGYKQSQAHWRPTKSPESPTPYWPAGTKVTLQADLRGVDYGGGVWGREDVVSRFSIRPDAQIVKADAASHRLVITVDDKVVKNYAVSYGKESIPGRGTLNGIHVVTNKYPEYAMCNPQFDYCNAKEKWAVRINNNGEFIHENLKAQAAFGIANVSHGCVNMGEPDAKQYYDSAMYGDPVEVTNTGGPAMSEADALYDWIYTPDEWKALSKLG</sequence>
<dbReference type="RefSeq" id="WP_188944551.1">
    <property type="nucleotide sequence ID" value="NZ_BMNA01000014.1"/>
</dbReference>
<organism evidence="11 12">
    <name type="scientific">Nakamurella endophytica</name>
    <dbReference type="NCBI Taxonomy" id="1748367"/>
    <lineage>
        <taxon>Bacteria</taxon>
        <taxon>Bacillati</taxon>
        <taxon>Actinomycetota</taxon>
        <taxon>Actinomycetes</taxon>
        <taxon>Nakamurellales</taxon>
        <taxon>Nakamurellaceae</taxon>
        <taxon>Nakamurella</taxon>
    </lineage>
</organism>
<dbReference type="PROSITE" id="PS51257">
    <property type="entry name" value="PROKAR_LIPOPROTEIN"/>
    <property type="match status" value="1"/>
</dbReference>
<feature type="signal peptide" evidence="9">
    <location>
        <begin position="1"/>
        <end position="29"/>
    </location>
</feature>
<keyword evidence="9" id="KW-0732">Signal</keyword>
<dbReference type="PANTHER" id="PTHR30582:SF2">
    <property type="entry name" value="L,D-TRANSPEPTIDASE YCIB-RELATED"/>
    <property type="match status" value="1"/>
</dbReference>
<dbReference type="Gene3D" id="2.60.40.3710">
    <property type="match status" value="1"/>
</dbReference>
<feature type="active site" description="Nucleophile" evidence="7">
    <location>
        <position position="400"/>
    </location>
</feature>
<keyword evidence="2" id="KW-0808">Transferase</keyword>
<evidence type="ECO:0000259" key="10">
    <source>
        <dbReference type="PROSITE" id="PS52029"/>
    </source>
</evidence>
<keyword evidence="6 7" id="KW-0961">Cell wall biogenesis/degradation</keyword>
<dbReference type="Pfam" id="PF03734">
    <property type="entry name" value="YkuD"/>
    <property type="match status" value="1"/>
</dbReference>
<evidence type="ECO:0000256" key="5">
    <source>
        <dbReference type="ARBA" id="ARBA00023315"/>
    </source>
</evidence>
<dbReference type="InterPro" id="IPR038063">
    <property type="entry name" value="Transpep_catalytic_dom"/>
</dbReference>
<comment type="caution">
    <text evidence="11">The sequence shown here is derived from an EMBL/GenBank/DDBJ whole genome shotgun (WGS) entry which is preliminary data.</text>
</comment>
<evidence type="ECO:0000256" key="9">
    <source>
        <dbReference type="SAM" id="SignalP"/>
    </source>
</evidence>
<reference evidence="11" key="1">
    <citation type="journal article" date="2014" name="Int. J. Syst. Evol. Microbiol.">
        <title>Complete genome sequence of Corynebacterium casei LMG S-19264T (=DSM 44701T), isolated from a smear-ripened cheese.</title>
        <authorList>
            <consortium name="US DOE Joint Genome Institute (JGI-PGF)"/>
            <person name="Walter F."/>
            <person name="Albersmeier A."/>
            <person name="Kalinowski J."/>
            <person name="Ruckert C."/>
        </authorList>
    </citation>
    <scope>NUCLEOTIDE SEQUENCE</scope>
    <source>
        <strain evidence="11">CGMCC 4.7308</strain>
    </source>
</reference>
<dbReference type="InterPro" id="IPR050979">
    <property type="entry name" value="LD-transpeptidase"/>
</dbReference>